<reference evidence="1 2" key="1">
    <citation type="journal article" date="2021" name="J. Biosci. Bioeng.">
        <title>Identification and characterization of a chc gene cluster responsible for the aromatization pathway of cyclohexanecarboxylate degradation in Sinomonas cyclohexanicum ATCC 51369.</title>
        <authorList>
            <person name="Yamamoto T."/>
            <person name="Hasegawa Y."/>
            <person name="Lau P.C.K."/>
            <person name="Iwaki H."/>
        </authorList>
    </citation>
    <scope>NUCLEOTIDE SEQUENCE [LARGE SCALE GENOMIC DNA]</scope>
    <source>
        <strain evidence="1 2">ATCC 51369</strain>
    </source>
</reference>
<organism evidence="1 2">
    <name type="scientific">Sinomonas cyclohexanicum</name>
    <name type="common">Corynebacterium cyclohexanicum</name>
    <dbReference type="NCBI Taxonomy" id="322009"/>
    <lineage>
        <taxon>Bacteria</taxon>
        <taxon>Bacillati</taxon>
        <taxon>Actinomycetota</taxon>
        <taxon>Actinomycetes</taxon>
        <taxon>Micrococcales</taxon>
        <taxon>Micrococcaceae</taxon>
        <taxon>Sinomonas</taxon>
    </lineage>
</organism>
<accession>A0ABN6FIS8</accession>
<gene>
    <name evidence="1" type="ORF">SCMU_18440</name>
</gene>
<protein>
    <submittedName>
        <fullName evidence="1">Uncharacterized protein</fullName>
    </submittedName>
</protein>
<name>A0ABN6FIS8_SINCY</name>
<keyword evidence="2" id="KW-1185">Reference proteome</keyword>
<dbReference type="EMBL" id="AP024525">
    <property type="protein sequence ID" value="BCT76002.1"/>
    <property type="molecule type" value="Genomic_DNA"/>
</dbReference>
<dbReference type="RefSeq" id="WP_229232664.1">
    <property type="nucleotide sequence ID" value="NZ_AP024525.1"/>
</dbReference>
<evidence type="ECO:0000313" key="2">
    <source>
        <dbReference type="Proteomes" id="UP001319861"/>
    </source>
</evidence>
<evidence type="ECO:0000313" key="1">
    <source>
        <dbReference type="EMBL" id="BCT76002.1"/>
    </source>
</evidence>
<dbReference type="Proteomes" id="UP001319861">
    <property type="component" value="Chromosome"/>
</dbReference>
<sequence length="150" mass="15652">MSTTPAPGTRVLVVRSDYWTTETRAYLMGHRGTVVPGESGQEASGLVSVALDSGITRTFAPEELVPIAEATVAELGRVAHTQGVGFSDLLTDEVGKVTKLTGPNSVSTARQSADRMRARALPHAAAKYRGLDGAIVGTQAFPEAVTVGDD</sequence>
<proteinExistence type="predicted"/>